<evidence type="ECO:0000256" key="1">
    <source>
        <dbReference type="SAM" id="SignalP"/>
    </source>
</evidence>
<keyword evidence="1" id="KW-0732">Signal</keyword>
<dbReference type="PROSITE" id="PS51257">
    <property type="entry name" value="PROKAR_LIPOPROTEIN"/>
    <property type="match status" value="1"/>
</dbReference>
<reference evidence="2" key="2">
    <citation type="journal article" date="2021" name="PeerJ">
        <title>Extensive microbial diversity within the chicken gut microbiome revealed by metagenomics and culture.</title>
        <authorList>
            <person name="Gilroy R."/>
            <person name="Ravi A."/>
            <person name="Getino M."/>
            <person name="Pursley I."/>
            <person name="Horton D.L."/>
            <person name="Alikhan N.F."/>
            <person name="Baker D."/>
            <person name="Gharbi K."/>
            <person name="Hall N."/>
            <person name="Watson M."/>
            <person name="Adriaenssens E.M."/>
            <person name="Foster-Nyarko E."/>
            <person name="Jarju S."/>
            <person name="Secka A."/>
            <person name="Antonio M."/>
            <person name="Oren A."/>
            <person name="Chaudhuri R.R."/>
            <person name="La Ragione R."/>
            <person name="Hildebrand F."/>
            <person name="Pallen M.J."/>
        </authorList>
    </citation>
    <scope>NUCLEOTIDE SEQUENCE</scope>
    <source>
        <strain evidence="2">517</strain>
    </source>
</reference>
<organism evidence="2 3">
    <name type="scientific">Candidatus Stercoripulliclostridium pullicola</name>
    <dbReference type="NCBI Taxonomy" id="2840953"/>
    <lineage>
        <taxon>Bacteria</taxon>
        <taxon>Bacillati</taxon>
        <taxon>Bacillota</taxon>
        <taxon>Clostridia</taxon>
        <taxon>Eubacteriales</taxon>
        <taxon>Candidatus Stercoripulliclostridium</taxon>
    </lineage>
</organism>
<feature type="chain" id="PRO_5037923711" evidence="1">
    <location>
        <begin position="21"/>
        <end position="154"/>
    </location>
</feature>
<dbReference type="EMBL" id="JADINF010000168">
    <property type="protein sequence ID" value="MBO8424680.1"/>
    <property type="molecule type" value="Genomic_DNA"/>
</dbReference>
<proteinExistence type="predicted"/>
<feature type="signal peptide" evidence="1">
    <location>
        <begin position="1"/>
        <end position="20"/>
    </location>
</feature>
<name>A0A940DH82_9FIRM</name>
<dbReference type="Proteomes" id="UP000727857">
    <property type="component" value="Unassembled WGS sequence"/>
</dbReference>
<dbReference type="AlphaFoldDB" id="A0A940DH82"/>
<accession>A0A940DH82</accession>
<protein>
    <submittedName>
        <fullName evidence="2">Uncharacterized protein</fullName>
    </submittedName>
</protein>
<evidence type="ECO:0000313" key="3">
    <source>
        <dbReference type="Proteomes" id="UP000727857"/>
    </source>
</evidence>
<comment type="caution">
    <text evidence="2">The sequence shown here is derived from an EMBL/GenBank/DDBJ whole genome shotgun (WGS) entry which is preliminary data.</text>
</comment>
<sequence length="154" mass="16457">MKKASVTLTAILMILTAIFAACSLTGCEKEGVFGKDDTMTLVIGTEEPAEYEIKLDGLSVECNLVDVLGAAKEQFGIEYVIADGMLSEVGKLKPDSTKGEYIYLFTTVEADFDVSEYVLKKTYKETALTSSGVGASDMTILAGCTVYIGTIVYG</sequence>
<evidence type="ECO:0000313" key="2">
    <source>
        <dbReference type="EMBL" id="MBO8424680.1"/>
    </source>
</evidence>
<reference evidence="2" key="1">
    <citation type="submission" date="2020-10" db="EMBL/GenBank/DDBJ databases">
        <authorList>
            <person name="Gilroy R."/>
        </authorList>
    </citation>
    <scope>NUCLEOTIDE SEQUENCE</scope>
    <source>
        <strain evidence="2">517</strain>
    </source>
</reference>
<gene>
    <name evidence="2" type="ORF">IAB16_06645</name>
</gene>